<dbReference type="InterPro" id="IPR029063">
    <property type="entry name" value="SAM-dependent_MTases_sf"/>
</dbReference>
<feature type="domain" description="Methyltransferase type 11" evidence="1">
    <location>
        <begin position="93"/>
        <end position="188"/>
    </location>
</feature>
<evidence type="ECO:0000313" key="2">
    <source>
        <dbReference type="EMBL" id="CAB4915397.1"/>
    </source>
</evidence>
<proteinExistence type="predicted"/>
<gene>
    <name evidence="2" type="ORF">UFOPK3564_01530</name>
</gene>
<dbReference type="PANTHER" id="PTHR43591:SF99">
    <property type="entry name" value="OS06G0646000 PROTEIN"/>
    <property type="match status" value="1"/>
</dbReference>
<evidence type="ECO:0000259" key="1">
    <source>
        <dbReference type="Pfam" id="PF08241"/>
    </source>
</evidence>
<dbReference type="Pfam" id="PF08241">
    <property type="entry name" value="Methyltransf_11"/>
    <property type="match status" value="1"/>
</dbReference>
<sequence length="253" mass="27275">MSAPSAPEHALSLMDPPIEAPRITDGYLDLLDPGEDAGRPSVAQRAMRSTVVPRIYERAWRPFLFTLWTLRTTGAEERLVRDLLRPADGDVTLDVACGPGNTTRRLRASYDGGVVVGFDYSATMLARATADTFDAGVTYVRGDAHRLPFADGSCDVVSCLGALYLVEDPFRVVDELLRVLAPGGRIAILATCDRGPAPLRALTGLAEPLSGLRTFAPDAFMSRFEADGLEDVRIEVSGVSQTVAGRRPLDDRG</sequence>
<dbReference type="CDD" id="cd02440">
    <property type="entry name" value="AdoMet_MTases"/>
    <property type="match status" value="1"/>
</dbReference>
<dbReference type="SUPFAM" id="SSF53335">
    <property type="entry name" value="S-adenosyl-L-methionine-dependent methyltransferases"/>
    <property type="match status" value="1"/>
</dbReference>
<name>A0A6J7H364_9ZZZZ</name>
<dbReference type="AlphaFoldDB" id="A0A6J7H364"/>
<dbReference type="InterPro" id="IPR013216">
    <property type="entry name" value="Methyltransf_11"/>
</dbReference>
<dbReference type="EMBL" id="CAFBMK010000078">
    <property type="protein sequence ID" value="CAB4915397.1"/>
    <property type="molecule type" value="Genomic_DNA"/>
</dbReference>
<dbReference type="Gene3D" id="3.40.50.150">
    <property type="entry name" value="Vaccinia Virus protein VP39"/>
    <property type="match status" value="1"/>
</dbReference>
<dbReference type="GO" id="GO:0008757">
    <property type="term" value="F:S-adenosylmethionine-dependent methyltransferase activity"/>
    <property type="evidence" value="ECO:0007669"/>
    <property type="project" value="InterPro"/>
</dbReference>
<protein>
    <submittedName>
        <fullName evidence="2">Unannotated protein</fullName>
    </submittedName>
</protein>
<reference evidence="2" key="1">
    <citation type="submission" date="2020-05" db="EMBL/GenBank/DDBJ databases">
        <authorList>
            <person name="Chiriac C."/>
            <person name="Salcher M."/>
            <person name="Ghai R."/>
            <person name="Kavagutti S V."/>
        </authorList>
    </citation>
    <scope>NUCLEOTIDE SEQUENCE</scope>
</reference>
<accession>A0A6J7H364</accession>
<organism evidence="2">
    <name type="scientific">freshwater metagenome</name>
    <dbReference type="NCBI Taxonomy" id="449393"/>
    <lineage>
        <taxon>unclassified sequences</taxon>
        <taxon>metagenomes</taxon>
        <taxon>ecological metagenomes</taxon>
    </lineage>
</organism>
<dbReference type="PANTHER" id="PTHR43591">
    <property type="entry name" value="METHYLTRANSFERASE"/>
    <property type="match status" value="1"/>
</dbReference>